<protein>
    <submittedName>
        <fullName evidence="3">Lipopolysaccharide heptosyltransferase family protein</fullName>
    </submittedName>
</protein>
<proteinExistence type="predicted"/>
<dbReference type="Proteomes" id="UP001620460">
    <property type="component" value="Unassembled WGS sequence"/>
</dbReference>
<dbReference type="InterPro" id="IPR002201">
    <property type="entry name" value="Glyco_trans_9"/>
</dbReference>
<dbReference type="Pfam" id="PF01075">
    <property type="entry name" value="Glyco_transf_9"/>
    <property type="match status" value="1"/>
</dbReference>
<reference evidence="3 4" key="1">
    <citation type="submission" date="2020-10" db="EMBL/GenBank/DDBJ databases">
        <title>Phylogeny of dyella-like bacteria.</title>
        <authorList>
            <person name="Fu J."/>
        </authorList>
    </citation>
    <scope>NUCLEOTIDE SEQUENCE [LARGE SCALE GENOMIC DNA]</scope>
    <source>
        <strain evidence="3 4">Gsoil3046</strain>
    </source>
</reference>
<keyword evidence="4" id="KW-1185">Reference proteome</keyword>
<evidence type="ECO:0000256" key="1">
    <source>
        <dbReference type="ARBA" id="ARBA00022676"/>
    </source>
</evidence>
<evidence type="ECO:0000313" key="3">
    <source>
        <dbReference type="EMBL" id="MFK2902443.1"/>
    </source>
</evidence>
<dbReference type="PANTHER" id="PTHR30160">
    <property type="entry name" value="TETRAACYLDISACCHARIDE 4'-KINASE-RELATED"/>
    <property type="match status" value="1"/>
</dbReference>
<comment type="caution">
    <text evidence="3">The sequence shown here is derived from an EMBL/GenBank/DDBJ whole genome shotgun (WGS) entry which is preliminary data.</text>
</comment>
<gene>
    <name evidence="3" type="ORF">ISP17_00595</name>
</gene>
<accession>A0ABW8JMU9</accession>
<name>A0ABW8JMU9_9GAMM</name>
<dbReference type="EMBL" id="JADIKM010000001">
    <property type="protein sequence ID" value="MFK2902443.1"/>
    <property type="molecule type" value="Genomic_DNA"/>
</dbReference>
<sequence length="363" mass="39082">MLTTPGALALPHATVDGRVTTIGGLSARGVHRILVLRPNHRLGNTLLITALLSELERHFPGAEVDVVTGCEAAGEVFAGFRQVRRIHQLTRRPGHHPLRLLRLLHNLRNSRYDLAIDCVRGSRSGRWLTQWSGARQWLAPPAGARELERADPAWRDAWARSCGHFALDAVHALRCALGVPEGAAIAPPRLRIPLRENECRDGAATLADLLGTPADAPRRARVVAIFPNATGSKRLPGRWWQEFIETLAAHDPALRVIEMVAADGKSQLDGRFPAFYSSDVRRMAALIAACDAYISADCGVMHLACATGTPTLGLFTRPNLARYRPYGPHDAAVAVDDNAAPTVAAGAAIAFLGALPTTAAALR</sequence>
<evidence type="ECO:0000256" key="2">
    <source>
        <dbReference type="ARBA" id="ARBA00022679"/>
    </source>
</evidence>
<dbReference type="Gene3D" id="3.40.50.2000">
    <property type="entry name" value="Glycogen Phosphorylase B"/>
    <property type="match status" value="2"/>
</dbReference>
<keyword evidence="1" id="KW-0328">Glycosyltransferase</keyword>
<dbReference type="SUPFAM" id="SSF53756">
    <property type="entry name" value="UDP-Glycosyltransferase/glycogen phosphorylase"/>
    <property type="match status" value="1"/>
</dbReference>
<dbReference type="RefSeq" id="WP_404629570.1">
    <property type="nucleotide sequence ID" value="NZ_JADIKM010000001.1"/>
</dbReference>
<dbReference type="PANTHER" id="PTHR30160:SF1">
    <property type="entry name" value="LIPOPOLYSACCHARIDE 1,2-N-ACETYLGLUCOSAMINETRANSFERASE-RELATED"/>
    <property type="match status" value="1"/>
</dbReference>
<keyword evidence="2" id="KW-0808">Transferase</keyword>
<organism evidence="3 4">
    <name type="scientific">Dyella ginsengisoli</name>
    <dbReference type="NCBI Taxonomy" id="363848"/>
    <lineage>
        <taxon>Bacteria</taxon>
        <taxon>Pseudomonadati</taxon>
        <taxon>Pseudomonadota</taxon>
        <taxon>Gammaproteobacteria</taxon>
        <taxon>Lysobacterales</taxon>
        <taxon>Rhodanobacteraceae</taxon>
        <taxon>Dyella</taxon>
    </lineage>
</organism>
<dbReference type="InterPro" id="IPR051199">
    <property type="entry name" value="LPS_LOS_Heptosyltrfase"/>
</dbReference>
<evidence type="ECO:0000313" key="4">
    <source>
        <dbReference type="Proteomes" id="UP001620460"/>
    </source>
</evidence>